<keyword evidence="8" id="KW-0676">Redox-active center</keyword>
<dbReference type="InterPro" id="IPR051063">
    <property type="entry name" value="PDI"/>
</dbReference>
<evidence type="ECO:0000256" key="7">
    <source>
        <dbReference type="ARBA" id="ARBA00023235"/>
    </source>
</evidence>
<proteinExistence type="inferred from homology"/>
<evidence type="ECO:0000259" key="11">
    <source>
        <dbReference type="PROSITE" id="PS51352"/>
    </source>
</evidence>
<dbReference type="PROSITE" id="PS51352">
    <property type="entry name" value="THIOREDOXIN_2"/>
    <property type="match status" value="2"/>
</dbReference>
<dbReference type="PANTHER" id="PTHR45672:SF11">
    <property type="entry name" value="PROTEIN DISULFIDE-ISOMERASE C17H9.14C"/>
    <property type="match status" value="1"/>
</dbReference>
<dbReference type="PRINTS" id="PR00421">
    <property type="entry name" value="THIOREDOXIN"/>
</dbReference>
<gene>
    <name evidence="12" type="ORF">PHYBLDRAFT_134804</name>
</gene>
<dbReference type="InterPro" id="IPR005788">
    <property type="entry name" value="PDI_thioredoxin-like_dom"/>
</dbReference>
<evidence type="ECO:0000256" key="3">
    <source>
        <dbReference type="ARBA" id="ARBA00012723"/>
    </source>
</evidence>
<dbReference type="Pfam" id="PF00085">
    <property type="entry name" value="Thioredoxin"/>
    <property type="match status" value="2"/>
</dbReference>
<evidence type="ECO:0000256" key="8">
    <source>
        <dbReference type="ARBA" id="ARBA00023284"/>
    </source>
</evidence>
<reference evidence="13" key="1">
    <citation type="submission" date="2015-06" db="EMBL/GenBank/DDBJ databases">
        <title>Expansion of signal transduction pathways in fungi by whole-genome duplication.</title>
        <authorList>
            <consortium name="DOE Joint Genome Institute"/>
            <person name="Corrochano L.M."/>
            <person name="Kuo A."/>
            <person name="Marcet-Houben M."/>
            <person name="Polaino S."/>
            <person name="Salamov A."/>
            <person name="Villalobos J.M."/>
            <person name="Alvarez M.I."/>
            <person name="Avalos J."/>
            <person name="Benito E.P."/>
            <person name="Benoit I."/>
            <person name="Burger G."/>
            <person name="Camino L.P."/>
            <person name="Canovas D."/>
            <person name="Cerda-Olmedo E."/>
            <person name="Cheng J.-F."/>
            <person name="Dominguez A."/>
            <person name="Elias M."/>
            <person name="Eslava A.P."/>
            <person name="Glaser F."/>
            <person name="Grimwood J."/>
            <person name="Gutierrez G."/>
            <person name="Heitman J."/>
            <person name="Henrissat B."/>
            <person name="Iturriaga E.A."/>
            <person name="Lang B.F."/>
            <person name="Lavin J.L."/>
            <person name="Lee S."/>
            <person name="Li W."/>
            <person name="Lindquist E."/>
            <person name="Lopez-Garcia S."/>
            <person name="Luque E.M."/>
            <person name="Marcos A.T."/>
            <person name="Martin J."/>
            <person name="McCluskey K."/>
            <person name="Medina H.R."/>
            <person name="Miralles-Duran A."/>
            <person name="Miyazaki A."/>
            <person name="Munoz-Torres E."/>
            <person name="Oguiza J.A."/>
            <person name="Ohm R."/>
            <person name="Olmedo M."/>
            <person name="Orejas M."/>
            <person name="Ortiz-Castellanos L."/>
            <person name="Pisabarro A.G."/>
            <person name="Rodriguez-Romero J."/>
            <person name="Ruiz-Herrera J."/>
            <person name="Ruiz-Vazquez R."/>
            <person name="Sanz C."/>
            <person name="Schackwitz W."/>
            <person name="Schmutz J."/>
            <person name="Shahriari M."/>
            <person name="Shelest E."/>
            <person name="Silva-Franco F."/>
            <person name="Soanes D."/>
            <person name="Syed K."/>
            <person name="Tagua V.G."/>
            <person name="Talbot N.J."/>
            <person name="Thon M."/>
            <person name="De vries R.P."/>
            <person name="Wiebenga A."/>
            <person name="Yadav J.S."/>
            <person name="Braun E.L."/>
            <person name="Baker S."/>
            <person name="Garre V."/>
            <person name="Horwitz B."/>
            <person name="Torres-Martinez S."/>
            <person name="Idnurm A."/>
            <person name="Herrera-Estrella A."/>
            <person name="Gabaldon T."/>
            <person name="Grigoriev I.V."/>
        </authorList>
    </citation>
    <scope>NUCLEOTIDE SEQUENCE [LARGE SCALE GENOMIC DNA]</scope>
    <source>
        <strain evidence="13">NRRL 1555(-)</strain>
    </source>
</reference>
<dbReference type="EC" id="5.3.4.1" evidence="3"/>
<dbReference type="InterPro" id="IPR036249">
    <property type="entry name" value="Thioredoxin-like_sf"/>
</dbReference>
<feature type="signal peptide" evidence="10">
    <location>
        <begin position="1"/>
        <end position="19"/>
    </location>
</feature>
<dbReference type="OrthoDB" id="10264505at2759"/>
<keyword evidence="4 10" id="KW-0732">Signal</keyword>
<evidence type="ECO:0000256" key="9">
    <source>
        <dbReference type="RuleBase" id="RU004208"/>
    </source>
</evidence>
<dbReference type="STRING" id="763407.A0A162WWE6"/>
<accession>A0A162WWE6</accession>
<dbReference type="VEuPathDB" id="FungiDB:PHYBLDRAFT_134804"/>
<feature type="chain" id="PRO_5007840680" description="protein disulfide-isomerase" evidence="10">
    <location>
        <begin position="20"/>
        <end position="451"/>
    </location>
</feature>
<dbReference type="Proteomes" id="UP000077315">
    <property type="component" value="Unassembled WGS sequence"/>
</dbReference>
<dbReference type="InterPro" id="IPR017937">
    <property type="entry name" value="Thioredoxin_CS"/>
</dbReference>
<dbReference type="PANTHER" id="PTHR45672">
    <property type="entry name" value="PROTEIN DISULFIDE-ISOMERASE C17H9.14C-RELATED"/>
    <property type="match status" value="1"/>
</dbReference>
<keyword evidence="7" id="KW-0413">Isomerase</keyword>
<dbReference type="GO" id="GO:0006457">
    <property type="term" value="P:protein folding"/>
    <property type="evidence" value="ECO:0007669"/>
    <property type="project" value="TreeGrafter"/>
</dbReference>
<name>A0A162WWE6_PHYB8</name>
<evidence type="ECO:0000256" key="4">
    <source>
        <dbReference type="ARBA" id="ARBA00022729"/>
    </source>
</evidence>
<evidence type="ECO:0000256" key="5">
    <source>
        <dbReference type="ARBA" id="ARBA00022737"/>
    </source>
</evidence>
<evidence type="ECO:0000313" key="12">
    <source>
        <dbReference type="EMBL" id="OAD71235.1"/>
    </source>
</evidence>
<dbReference type="RefSeq" id="XP_018289275.1">
    <property type="nucleotide sequence ID" value="XM_018429675.1"/>
</dbReference>
<dbReference type="InterPro" id="IPR036356">
    <property type="entry name" value="ERp29_C_sf"/>
</dbReference>
<feature type="domain" description="Thioredoxin" evidence="11">
    <location>
        <begin position="219"/>
        <end position="335"/>
    </location>
</feature>
<comment type="similarity">
    <text evidence="2 9">Belongs to the protein disulfide isomerase family.</text>
</comment>
<dbReference type="PROSITE" id="PS00194">
    <property type="entry name" value="THIOREDOXIN_1"/>
    <property type="match status" value="2"/>
</dbReference>
<dbReference type="CDD" id="cd00238">
    <property type="entry name" value="ERp29c"/>
    <property type="match status" value="1"/>
</dbReference>
<dbReference type="NCBIfam" id="TIGR01126">
    <property type="entry name" value="pdi_dom"/>
    <property type="match status" value="2"/>
</dbReference>
<dbReference type="InterPro" id="IPR013766">
    <property type="entry name" value="Thioredoxin_domain"/>
</dbReference>
<dbReference type="SUPFAM" id="SSF52833">
    <property type="entry name" value="Thioredoxin-like"/>
    <property type="match status" value="2"/>
</dbReference>
<evidence type="ECO:0000256" key="10">
    <source>
        <dbReference type="SAM" id="SignalP"/>
    </source>
</evidence>
<dbReference type="InParanoid" id="A0A162WWE6"/>
<dbReference type="Gene3D" id="3.40.30.10">
    <property type="entry name" value="Glutaredoxin"/>
    <property type="match status" value="2"/>
</dbReference>
<dbReference type="GeneID" id="28990581"/>
<evidence type="ECO:0000256" key="6">
    <source>
        <dbReference type="ARBA" id="ARBA00023157"/>
    </source>
</evidence>
<evidence type="ECO:0000256" key="2">
    <source>
        <dbReference type="ARBA" id="ARBA00006347"/>
    </source>
</evidence>
<sequence>MGFFRNVFVVLLLVNVAFLGYDHLNGGNIALNLVDNAKGLDANKVQVHLHTALNEIKSTTPQKIAGHVNEAFAQLKEFNSPQDVLTYLRDKTAPVAKATVTKEGSVSVLTQDNFASAIDGSKPALVEFYAPWCGHCKTLAPIYEQLGEAFAHADDEVIIAKVDADNHRDLGAKFGVQGFPTLKWFPKGVTSPEGVEDYRGARDLAGLSSFVRDKTGLRPKIKSTKSEVTVLTTKNFHSVALDPKKNVLVEFYASWCGHCKTLAPIYEKVATIFANEPNCRVAKIDADVEKDIGAEFDISGFPTIKFFPAGATEPIAYEGPRTEAGFVDYLNKHCGTRRTVGGGLEPEAGRIGAMDALAIEFTGASKDIRERVFKEAVELAKELNDKYASYYSKIMAKAVKQGDAFIQTEKTRLQKITKSNTITPAKLDDFTIRQNILAAFDKQAKPVKDEL</sequence>
<dbReference type="FunCoup" id="A0A162WWE6">
    <property type="interactions" value="252"/>
</dbReference>
<keyword evidence="13" id="KW-1185">Reference proteome</keyword>
<dbReference type="GO" id="GO:0003756">
    <property type="term" value="F:protein disulfide isomerase activity"/>
    <property type="evidence" value="ECO:0007669"/>
    <property type="project" value="UniProtKB-EC"/>
</dbReference>
<keyword evidence="5" id="KW-0677">Repeat</keyword>
<dbReference type="EMBL" id="KV440986">
    <property type="protein sequence ID" value="OAD71235.1"/>
    <property type="molecule type" value="Genomic_DNA"/>
</dbReference>
<evidence type="ECO:0000256" key="1">
    <source>
        <dbReference type="ARBA" id="ARBA00001182"/>
    </source>
</evidence>
<dbReference type="GO" id="GO:0005783">
    <property type="term" value="C:endoplasmic reticulum"/>
    <property type="evidence" value="ECO:0007669"/>
    <property type="project" value="InterPro"/>
</dbReference>
<dbReference type="Gene3D" id="1.20.1150.12">
    <property type="entry name" value="Endoplasmic reticulum resident protein 29, C-terminal domain"/>
    <property type="match status" value="1"/>
</dbReference>
<keyword evidence="6" id="KW-1015">Disulfide bond</keyword>
<evidence type="ECO:0000313" key="13">
    <source>
        <dbReference type="Proteomes" id="UP000077315"/>
    </source>
</evidence>
<organism evidence="12 13">
    <name type="scientific">Phycomyces blakesleeanus (strain ATCC 8743b / DSM 1359 / FGSC 10004 / NBRC 33097 / NRRL 1555)</name>
    <dbReference type="NCBI Taxonomy" id="763407"/>
    <lineage>
        <taxon>Eukaryota</taxon>
        <taxon>Fungi</taxon>
        <taxon>Fungi incertae sedis</taxon>
        <taxon>Mucoromycota</taxon>
        <taxon>Mucoromycotina</taxon>
        <taxon>Mucoromycetes</taxon>
        <taxon>Mucorales</taxon>
        <taxon>Phycomycetaceae</taxon>
        <taxon>Phycomyces</taxon>
    </lineage>
</organism>
<comment type="catalytic activity">
    <reaction evidence="1">
        <text>Catalyzes the rearrangement of -S-S- bonds in proteins.</text>
        <dbReference type="EC" id="5.3.4.1"/>
    </reaction>
</comment>
<feature type="domain" description="Thioredoxin" evidence="11">
    <location>
        <begin position="87"/>
        <end position="216"/>
    </location>
</feature>
<dbReference type="CDD" id="cd02998">
    <property type="entry name" value="PDI_a_ERp38"/>
    <property type="match status" value="2"/>
</dbReference>
<dbReference type="InterPro" id="IPR011679">
    <property type="entry name" value="ERp29_C"/>
</dbReference>
<dbReference type="FunFam" id="3.40.30.10:FF:000107">
    <property type="entry name" value="Protein disulfide-isomerase 5-2"/>
    <property type="match status" value="1"/>
</dbReference>
<dbReference type="SUPFAM" id="SSF47933">
    <property type="entry name" value="ERP29 C domain-like"/>
    <property type="match status" value="1"/>
</dbReference>
<dbReference type="Pfam" id="PF07749">
    <property type="entry name" value="ERp29"/>
    <property type="match status" value="1"/>
</dbReference>
<protein>
    <recommendedName>
        <fullName evidence="3">protein disulfide-isomerase</fullName>
        <ecNumber evidence="3">5.3.4.1</ecNumber>
    </recommendedName>
</protein>
<dbReference type="AlphaFoldDB" id="A0A162WWE6"/>